<dbReference type="AlphaFoldDB" id="A0A060VT68"/>
<dbReference type="STRING" id="8022.A0A060VT68"/>
<keyword evidence="2" id="KW-0597">Phosphoprotein</keyword>
<accession>A0A060VT68</accession>
<name>A0A060VT68_ONCMY</name>
<proteinExistence type="predicted"/>
<dbReference type="PaxDb" id="8022-A0A060VT68"/>
<gene>
    <name evidence="6" type="ORF">GSONMT00076665001</name>
</gene>
<organism evidence="6 7">
    <name type="scientific">Oncorhynchus mykiss</name>
    <name type="common">Rainbow trout</name>
    <name type="synonym">Salmo gairdneri</name>
    <dbReference type="NCBI Taxonomy" id="8022"/>
    <lineage>
        <taxon>Eukaryota</taxon>
        <taxon>Metazoa</taxon>
        <taxon>Chordata</taxon>
        <taxon>Craniata</taxon>
        <taxon>Vertebrata</taxon>
        <taxon>Euteleostomi</taxon>
        <taxon>Actinopterygii</taxon>
        <taxon>Neopterygii</taxon>
        <taxon>Teleostei</taxon>
        <taxon>Protacanthopterygii</taxon>
        <taxon>Salmoniformes</taxon>
        <taxon>Salmonidae</taxon>
        <taxon>Salmoninae</taxon>
        <taxon>Oncorhynchus</taxon>
    </lineage>
</organism>
<evidence type="ECO:0000256" key="5">
    <source>
        <dbReference type="SAM" id="Coils"/>
    </source>
</evidence>
<feature type="coiled-coil region" evidence="5">
    <location>
        <begin position="2"/>
        <end position="29"/>
    </location>
</feature>
<dbReference type="EMBL" id="FR904260">
    <property type="protein sequence ID" value="CDQ56154.1"/>
    <property type="molecule type" value="Genomic_DNA"/>
</dbReference>
<evidence type="ECO:0000256" key="1">
    <source>
        <dbReference type="ARBA" id="ARBA00004308"/>
    </source>
</evidence>
<keyword evidence="3" id="KW-0677">Repeat</keyword>
<dbReference type="PANTHER" id="PTHR14514">
    <property type="entry name" value="PKA ANCHORING PROTEIN"/>
    <property type="match status" value="1"/>
</dbReference>
<protein>
    <submittedName>
        <fullName evidence="6">Uncharacterized protein</fullName>
    </submittedName>
</protein>
<reference evidence="6 7" key="1">
    <citation type="journal article" date="2014" name="Nat. Commun.">
        <title>The rainbow trout genome provides novel insights into evolution after whole-genome duplication in vertebrates.</title>
        <authorList>
            <person name="Berthelot C."/>
            <person name="Brunet F."/>
            <person name="Chalopin D."/>
            <person name="Juanchich A."/>
            <person name="Bernard M."/>
            <person name="Noel B."/>
            <person name="Bento P."/>
            <person name="Da Silva C."/>
            <person name="Labadie K."/>
            <person name="Alberti A."/>
            <person name="Aury J.M."/>
            <person name="Louis A."/>
            <person name="Dehais P."/>
            <person name="Bardou P."/>
            <person name="Montfort J."/>
            <person name="Klopp C."/>
            <person name="Cabau C."/>
            <person name="Gaspin C."/>
            <person name="Thorgaard G.H."/>
            <person name="Boussaha M."/>
            <person name="Quillet E."/>
            <person name="Guyomard R."/>
            <person name="Galiana D."/>
            <person name="Bobe J."/>
            <person name="Volff J.N."/>
            <person name="Genet C."/>
            <person name="Wincker P."/>
            <person name="Jaillon O."/>
            <person name="Roest Crollius H."/>
            <person name="Guiguen Y."/>
        </authorList>
    </citation>
    <scope>NUCLEOTIDE SEQUENCE [LARGE SCALE GENOMIC DNA]</scope>
</reference>
<evidence type="ECO:0000313" key="6">
    <source>
        <dbReference type="EMBL" id="CDQ56154.1"/>
    </source>
</evidence>
<evidence type="ECO:0000256" key="3">
    <source>
        <dbReference type="ARBA" id="ARBA00022737"/>
    </source>
</evidence>
<evidence type="ECO:0000256" key="4">
    <source>
        <dbReference type="ARBA" id="ARBA00023136"/>
    </source>
</evidence>
<dbReference type="PANTHER" id="PTHR14514:SF4">
    <property type="entry name" value="NESPRIN-2"/>
    <property type="match status" value="1"/>
</dbReference>
<sequence length="135" mass="15445">MEEEWRRVLQTAEETLRQAQVLLQGVVERLVTCQYQKCQAQSCLAEVQHQTAELPRHFPWPGLGDRGQAVETARTLLDKTRNLAPALSVLHTQGKEMFQLTQDPSWTDLFWATMEECIPALLQELTVGVRSPHSY</sequence>
<evidence type="ECO:0000313" key="7">
    <source>
        <dbReference type="Proteomes" id="UP000193380"/>
    </source>
</evidence>
<dbReference type="Proteomes" id="UP000193380">
    <property type="component" value="Chromosome 19"/>
</dbReference>
<evidence type="ECO:0000256" key="2">
    <source>
        <dbReference type="ARBA" id="ARBA00022553"/>
    </source>
</evidence>
<keyword evidence="5" id="KW-0175">Coiled coil</keyword>
<keyword evidence="4" id="KW-0472">Membrane</keyword>
<comment type="subcellular location">
    <subcellularLocation>
        <location evidence="1">Endomembrane system</location>
    </subcellularLocation>
</comment>